<dbReference type="AlphaFoldDB" id="A0A397VHC9"/>
<evidence type="ECO:0000313" key="1">
    <source>
        <dbReference type="EMBL" id="RIB21221.1"/>
    </source>
</evidence>
<gene>
    <name evidence="1" type="ORF">C2G38_2177182</name>
</gene>
<reference evidence="1 2" key="1">
    <citation type="submission" date="2018-06" db="EMBL/GenBank/DDBJ databases">
        <title>Comparative genomics reveals the genomic features of Rhizophagus irregularis, R. cerebriforme, R. diaphanum and Gigaspora rosea, and their symbiotic lifestyle signature.</title>
        <authorList>
            <person name="Morin E."/>
            <person name="San Clemente H."/>
            <person name="Chen E.C.H."/>
            <person name="De La Providencia I."/>
            <person name="Hainaut M."/>
            <person name="Kuo A."/>
            <person name="Kohler A."/>
            <person name="Murat C."/>
            <person name="Tang N."/>
            <person name="Roy S."/>
            <person name="Loubradou J."/>
            <person name="Henrissat B."/>
            <person name="Grigoriev I.V."/>
            <person name="Corradi N."/>
            <person name="Roux C."/>
            <person name="Martin F.M."/>
        </authorList>
    </citation>
    <scope>NUCLEOTIDE SEQUENCE [LARGE SCALE GENOMIC DNA]</scope>
    <source>
        <strain evidence="1 2">DAOM 194757</strain>
    </source>
</reference>
<evidence type="ECO:0000313" key="2">
    <source>
        <dbReference type="Proteomes" id="UP000266673"/>
    </source>
</evidence>
<keyword evidence="1" id="KW-0378">Hydrolase</keyword>
<sequence length="353" mass="39595">MGSSTSKLKYPHLVASKFPITDDGETITLSDGRLMGYKEYKFFHTLTDNTISLRNQEFVILSIPGIPCTRFFTHPSLLSKANDENINTGENENEENKALIRLFVLERPGIGLSTFAKRNFIDFSNDIKEFCQQKSIKKFSLMAYSAGGPYGLAAAYSLGKPDDNENGPALSKAAIISSVAPYDAPNLTNTMDWRLKFAWWLTKSSPTVLSAIVRLEAKSALNNPVKAASEIQAHGPPEEKEVFNKYPEIEELFVKSILELYSRGQQETECWEYSLFGKDWGFNLSDIGKGKDGKLGVKCKVWHGVEDYGCTFAMGKYIADQIEGCETCFVEKLGHMVYFTAWNEIIDWCIADQ</sequence>
<comment type="caution">
    <text evidence="1">The sequence shown here is derived from an EMBL/GenBank/DDBJ whole genome shotgun (WGS) entry which is preliminary data.</text>
</comment>
<dbReference type="InterPro" id="IPR050471">
    <property type="entry name" value="AB_hydrolase"/>
</dbReference>
<dbReference type="PANTHER" id="PTHR43433">
    <property type="entry name" value="HYDROLASE, ALPHA/BETA FOLD FAMILY PROTEIN"/>
    <property type="match status" value="1"/>
</dbReference>
<dbReference type="PANTHER" id="PTHR43433:SF10">
    <property type="entry name" value="AB HYDROLASE-1 DOMAIN-CONTAINING PROTEIN"/>
    <property type="match status" value="1"/>
</dbReference>
<dbReference type="Gene3D" id="3.40.50.1820">
    <property type="entry name" value="alpha/beta hydrolase"/>
    <property type="match status" value="1"/>
</dbReference>
<name>A0A397VHC9_9GLOM</name>
<dbReference type="InterPro" id="IPR029058">
    <property type="entry name" value="AB_hydrolase_fold"/>
</dbReference>
<dbReference type="EMBL" id="QKWP01000372">
    <property type="protein sequence ID" value="RIB21221.1"/>
    <property type="molecule type" value="Genomic_DNA"/>
</dbReference>
<protein>
    <submittedName>
        <fullName evidence="1">Alpha/Beta hydrolase protein</fullName>
    </submittedName>
</protein>
<keyword evidence="2" id="KW-1185">Reference proteome</keyword>
<dbReference type="SUPFAM" id="SSF53474">
    <property type="entry name" value="alpha/beta-Hydrolases"/>
    <property type="match status" value="1"/>
</dbReference>
<dbReference type="GO" id="GO:0016787">
    <property type="term" value="F:hydrolase activity"/>
    <property type="evidence" value="ECO:0007669"/>
    <property type="project" value="UniProtKB-KW"/>
</dbReference>
<accession>A0A397VHC9</accession>
<organism evidence="1 2">
    <name type="scientific">Gigaspora rosea</name>
    <dbReference type="NCBI Taxonomy" id="44941"/>
    <lineage>
        <taxon>Eukaryota</taxon>
        <taxon>Fungi</taxon>
        <taxon>Fungi incertae sedis</taxon>
        <taxon>Mucoromycota</taxon>
        <taxon>Glomeromycotina</taxon>
        <taxon>Glomeromycetes</taxon>
        <taxon>Diversisporales</taxon>
        <taxon>Gigasporaceae</taxon>
        <taxon>Gigaspora</taxon>
    </lineage>
</organism>
<dbReference type="OrthoDB" id="294702at2759"/>
<dbReference type="Proteomes" id="UP000266673">
    <property type="component" value="Unassembled WGS sequence"/>
</dbReference>
<proteinExistence type="predicted"/>